<feature type="transmembrane region" description="Helical" evidence="2">
    <location>
        <begin position="21"/>
        <end position="41"/>
    </location>
</feature>
<name>A0ABU8M1F6_9PSEU</name>
<feature type="transmembrane region" description="Helical" evidence="2">
    <location>
        <begin position="95"/>
        <end position="121"/>
    </location>
</feature>
<feature type="region of interest" description="Disordered" evidence="1">
    <location>
        <begin position="226"/>
        <end position="301"/>
    </location>
</feature>
<dbReference type="Proteomes" id="UP001369736">
    <property type="component" value="Unassembled WGS sequence"/>
</dbReference>
<comment type="caution">
    <text evidence="3">The sequence shown here is derived from an EMBL/GenBank/DDBJ whole genome shotgun (WGS) entry which is preliminary data.</text>
</comment>
<keyword evidence="2" id="KW-1133">Transmembrane helix</keyword>
<evidence type="ECO:0000256" key="2">
    <source>
        <dbReference type="SAM" id="Phobius"/>
    </source>
</evidence>
<protein>
    <submittedName>
        <fullName evidence="3">Uncharacterized protein</fullName>
    </submittedName>
</protein>
<sequence length="301" mass="31540">MSLAARADASPDAVRGVRRMIRALASVIVTGVFAGAFLVLLETAVAEPDPRRTVGELLAPATPEPPELAVTAPIPYGGALDRPRSPDDLLGPGGLMGLGLLVLGLANGMVFLATATWDGMVAPSPAETRRRLSNRAEPGIVPGGRREVRRTVALRATAPAASAGPALEDLPALRSVPGRPVPGTTYAPFPRPGVAWRDPLPVPAPREPEPVLEADPAVAAERVPAPVPEPLPEADPVPLDPVDELEPLVPEVAPRRRPSPVPRDGGDGPKRATRRGSGPWGWRPARPDPVPWRNPVPAMAH</sequence>
<keyword evidence="2" id="KW-0472">Membrane</keyword>
<accession>A0ABU8M1F6</accession>
<keyword evidence="4" id="KW-1185">Reference proteome</keyword>
<organism evidence="3 4">
    <name type="scientific">Actinomycetospora flava</name>
    <dbReference type="NCBI Taxonomy" id="3129232"/>
    <lineage>
        <taxon>Bacteria</taxon>
        <taxon>Bacillati</taxon>
        <taxon>Actinomycetota</taxon>
        <taxon>Actinomycetes</taxon>
        <taxon>Pseudonocardiales</taxon>
        <taxon>Pseudonocardiaceae</taxon>
        <taxon>Actinomycetospora</taxon>
    </lineage>
</organism>
<evidence type="ECO:0000313" key="3">
    <source>
        <dbReference type="EMBL" id="MEJ2860213.1"/>
    </source>
</evidence>
<feature type="compositionally biased region" description="Pro residues" evidence="1">
    <location>
        <begin position="226"/>
        <end position="239"/>
    </location>
</feature>
<keyword evidence="2" id="KW-0812">Transmembrane</keyword>
<dbReference type="RefSeq" id="WP_337699549.1">
    <property type="nucleotide sequence ID" value="NZ_JBBEGM010000001.1"/>
</dbReference>
<evidence type="ECO:0000313" key="4">
    <source>
        <dbReference type="Proteomes" id="UP001369736"/>
    </source>
</evidence>
<gene>
    <name evidence="3" type="ORF">WCD58_03545</name>
</gene>
<evidence type="ECO:0000256" key="1">
    <source>
        <dbReference type="SAM" id="MobiDB-lite"/>
    </source>
</evidence>
<proteinExistence type="predicted"/>
<reference evidence="3 4" key="1">
    <citation type="submission" date="2024-03" db="EMBL/GenBank/DDBJ databases">
        <title>Actinomycetospora sp. OC33-EN07, a novel actinomycete isolated from wild orchid (Aerides multiflora).</title>
        <authorList>
            <person name="Suriyachadkun C."/>
        </authorList>
    </citation>
    <scope>NUCLEOTIDE SEQUENCE [LARGE SCALE GENOMIC DNA]</scope>
    <source>
        <strain evidence="3 4">OC33-EN07</strain>
    </source>
</reference>
<dbReference type="EMBL" id="JBBEGM010000001">
    <property type="protein sequence ID" value="MEJ2860213.1"/>
    <property type="molecule type" value="Genomic_DNA"/>
</dbReference>